<accession>A0A0C2IZ43</accession>
<dbReference type="GO" id="GO:0005965">
    <property type="term" value="C:protein farnesyltransferase complex"/>
    <property type="evidence" value="ECO:0007669"/>
    <property type="project" value="TreeGrafter"/>
</dbReference>
<dbReference type="SUPFAM" id="SSF48439">
    <property type="entry name" value="Protein prenylyltransferase"/>
    <property type="match status" value="1"/>
</dbReference>
<dbReference type="OMA" id="HRHTIID"/>
<evidence type="ECO:0000256" key="4">
    <source>
        <dbReference type="ARBA" id="ARBA00012702"/>
    </source>
</evidence>
<dbReference type="EC" id="2.5.1.59" evidence="3"/>
<dbReference type="Proteomes" id="UP000031668">
    <property type="component" value="Unassembled WGS sequence"/>
</dbReference>
<evidence type="ECO:0000313" key="16">
    <source>
        <dbReference type="Proteomes" id="UP000031668"/>
    </source>
</evidence>
<comment type="similarity">
    <text evidence="2">Belongs to the protein prenyltransferase subunit alpha family.</text>
</comment>
<protein>
    <recommendedName>
        <fullName evidence="9">Protein farnesyltransferase/geranylgeranyltransferase type-1 subunit alpha</fullName>
        <ecNumber evidence="4">2.5.1.58</ecNumber>
        <ecNumber evidence="3">2.5.1.59</ecNumber>
    </recommendedName>
    <alternativeName>
        <fullName evidence="12">CAAX farnesyltransferase subunit alpha</fullName>
    </alternativeName>
    <alternativeName>
        <fullName evidence="11">FTase-alpha</fullName>
    </alternativeName>
    <alternativeName>
        <fullName evidence="10">Ras proteins prenyltransferase subunit alpha</fullName>
    </alternativeName>
    <alternativeName>
        <fullName evidence="13">Type I protein geranyl-geranyltransferase subunit alpha</fullName>
    </alternativeName>
</protein>
<comment type="caution">
    <text evidence="15">The sequence shown here is derived from an EMBL/GenBank/DDBJ whole genome shotgun (WGS) entry which is preliminary data.</text>
</comment>
<dbReference type="Gene3D" id="1.25.40.120">
    <property type="entry name" value="Protein prenylyltransferase"/>
    <property type="match status" value="1"/>
</dbReference>
<keyword evidence="16" id="KW-1185">Reference proteome</keyword>
<dbReference type="PANTHER" id="PTHR11129">
    <property type="entry name" value="PROTEIN FARNESYLTRANSFERASE ALPHA SUBUNIT/RAB GERANYLGERANYL TRANSFERASE ALPHA SUBUNIT"/>
    <property type="match status" value="1"/>
</dbReference>
<dbReference type="AlphaFoldDB" id="A0A0C2IZ43"/>
<dbReference type="InterPro" id="IPR002088">
    <property type="entry name" value="Prenyl_trans_a"/>
</dbReference>
<evidence type="ECO:0000256" key="12">
    <source>
        <dbReference type="ARBA" id="ARBA00043086"/>
    </source>
</evidence>
<comment type="cofactor">
    <cofactor evidence="1">
        <name>Mg(2+)</name>
        <dbReference type="ChEBI" id="CHEBI:18420"/>
    </cofactor>
</comment>
<evidence type="ECO:0000256" key="3">
    <source>
        <dbReference type="ARBA" id="ARBA00012700"/>
    </source>
</evidence>
<name>A0A0C2IZ43_THEKT</name>
<dbReference type="PROSITE" id="PS51147">
    <property type="entry name" value="PFTA"/>
    <property type="match status" value="4"/>
</dbReference>
<evidence type="ECO:0000256" key="13">
    <source>
        <dbReference type="ARBA" id="ARBA00043219"/>
    </source>
</evidence>
<dbReference type="GO" id="GO:0004662">
    <property type="term" value="F:CAAX-protein geranylgeranyltransferase activity"/>
    <property type="evidence" value="ECO:0007669"/>
    <property type="project" value="UniProtKB-EC"/>
</dbReference>
<keyword evidence="8" id="KW-0460">Magnesium</keyword>
<proteinExistence type="inferred from homology"/>
<gene>
    <name evidence="15" type="ORF">RF11_14954</name>
</gene>
<dbReference type="PANTHER" id="PTHR11129:SF1">
    <property type="entry name" value="PROTEIN FARNESYLTRANSFERASE_GERANYLGERANYLTRANSFERASE TYPE-1 SUBUNIT ALPHA"/>
    <property type="match status" value="1"/>
</dbReference>
<dbReference type="Pfam" id="PF01239">
    <property type="entry name" value="PPTA"/>
    <property type="match status" value="5"/>
</dbReference>
<evidence type="ECO:0000256" key="5">
    <source>
        <dbReference type="ARBA" id="ARBA00022602"/>
    </source>
</evidence>
<feature type="region of interest" description="Disordered" evidence="14">
    <location>
        <begin position="1"/>
        <end position="24"/>
    </location>
</feature>
<dbReference type="GO" id="GO:0005953">
    <property type="term" value="C:CAAX-protein geranylgeranyltransferase complex"/>
    <property type="evidence" value="ECO:0007669"/>
    <property type="project" value="TreeGrafter"/>
</dbReference>
<sequence length="318" mass="37577">MEDSDRSGLSESSDFSGGSVESGSQVVERDLTMVNIQLSEKTREIIERFTTIYGQKKIDKEGLNATTELIWVSPSNYTAWSFRRQIINKLKIDLRDELDFVSNVLRENQKNYQGWYHRSKIVEKLNDYTKELQFTAEILELDNKNYHAWQYRHWLLNQTQGWTNEMSYVEFMLTNDVYNNSAWHQRYQTFLKTKGLNDDSINSEIVYTFQKLDTHIDNEAAWNYLFGLIPRGRFKDYISILEQVQKLVDTHTNACRFVHDFLVQFRIGLLEEKYGDVEELKSLIGKDCDILSNKLDTLRKGYWKYVKTTLDQRIPCGF</sequence>
<evidence type="ECO:0000256" key="8">
    <source>
        <dbReference type="ARBA" id="ARBA00022842"/>
    </source>
</evidence>
<organism evidence="15 16">
    <name type="scientific">Thelohanellus kitauei</name>
    <name type="common">Myxosporean</name>
    <dbReference type="NCBI Taxonomy" id="669202"/>
    <lineage>
        <taxon>Eukaryota</taxon>
        <taxon>Metazoa</taxon>
        <taxon>Cnidaria</taxon>
        <taxon>Myxozoa</taxon>
        <taxon>Myxosporea</taxon>
        <taxon>Bivalvulida</taxon>
        <taxon>Platysporina</taxon>
        <taxon>Myxobolidae</taxon>
        <taxon>Thelohanellus</taxon>
    </lineage>
</organism>
<dbReference type="OrthoDB" id="272289at2759"/>
<dbReference type="EMBL" id="JWZT01001962">
    <property type="protein sequence ID" value="KII70794.1"/>
    <property type="molecule type" value="Genomic_DNA"/>
</dbReference>
<evidence type="ECO:0000256" key="14">
    <source>
        <dbReference type="SAM" id="MobiDB-lite"/>
    </source>
</evidence>
<evidence type="ECO:0000256" key="2">
    <source>
        <dbReference type="ARBA" id="ARBA00006734"/>
    </source>
</evidence>
<evidence type="ECO:0000256" key="6">
    <source>
        <dbReference type="ARBA" id="ARBA00022679"/>
    </source>
</evidence>
<evidence type="ECO:0000256" key="1">
    <source>
        <dbReference type="ARBA" id="ARBA00001946"/>
    </source>
</evidence>
<dbReference type="GO" id="GO:0004660">
    <property type="term" value="F:protein farnesyltransferase activity"/>
    <property type="evidence" value="ECO:0007669"/>
    <property type="project" value="UniProtKB-EC"/>
</dbReference>
<evidence type="ECO:0000313" key="15">
    <source>
        <dbReference type="EMBL" id="KII70794.1"/>
    </source>
</evidence>
<evidence type="ECO:0000256" key="10">
    <source>
        <dbReference type="ARBA" id="ARBA00041392"/>
    </source>
</evidence>
<keyword evidence="7" id="KW-0677">Repeat</keyword>
<keyword evidence="6 15" id="KW-0808">Transferase</keyword>
<dbReference type="EC" id="2.5.1.58" evidence="4"/>
<evidence type="ECO:0000256" key="11">
    <source>
        <dbReference type="ARBA" id="ARBA00042436"/>
    </source>
</evidence>
<keyword evidence="5" id="KW-0637">Prenyltransferase</keyword>
<evidence type="ECO:0000256" key="9">
    <source>
        <dbReference type="ARBA" id="ARBA00040965"/>
    </source>
</evidence>
<evidence type="ECO:0000256" key="7">
    <source>
        <dbReference type="ARBA" id="ARBA00022737"/>
    </source>
</evidence>
<reference evidence="15 16" key="1">
    <citation type="journal article" date="2014" name="Genome Biol. Evol.">
        <title>The genome of the myxosporean Thelohanellus kitauei shows adaptations to nutrient acquisition within its fish host.</title>
        <authorList>
            <person name="Yang Y."/>
            <person name="Xiong J."/>
            <person name="Zhou Z."/>
            <person name="Huo F."/>
            <person name="Miao W."/>
            <person name="Ran C."/>
            <person name="Liu Y."/>
            <person name="Zhang J."/>
            <person name="Feng J."/>
            <person name="Wang M."/>
            <person name="Wang M."/>
            <person name="Wang L."/>
            <person name="Yao B."/>
        </authorList>
    </citation>
    <scope>NUCLEOTIDE SEQUENCE [LARGE SCALE GENOMIC DNA]</scope>
    <source>
        <strain evidence="15">Wuqing</strain>
    </source>
</reference>